<evidence type="ECO:0000256" key="8">
    <source>
        <dbReference type="ARBA" id="ARBA00048428"/>
    </source>
</evidence>
<dbReference type="Pfam" id="PF13847">
    <property type="entry name" value="Methyltransf_31"/>
    <property type="match status" value="1"/>
</dbReference>
<dbReference type="PANTHER" id="PTHR43675:SF8">
    <property type="entry name" value="ARSENITE METHYLTRANSFERASE"/>
    <property type="match status" value="1"/>
</dbReference>
<evidence type="ECO:0000259" key="9">
    <source>
        <dbReference type="SMART" id="SM00382"/>
    </source>
</evidence>
<dbReference type="Gene3D" id="3.40.50.300">
    <property type="entry name" value="P-loop containing nucleotide triphosphate hydrolases"/>
    <property type="match status" value="1"/>
</dbReference>
<dbReference type="InterPro" id="IPR003593">
    <property type="entry name" value="AAA+_ATPase"/>
</dbReference>
<evidence type="ECO:0000256" key="4">
    <source>
        <dbReference type="ARBA" id="ARBA00034521"/>
    </source>
</evidence>
<dbReference type="CDD" id="cd00009">
    <property type="entry name" value="AAA"/>
    <property type="match status" value="1"/>
</dbReference>
<evidence type="ECO:0000313" key="10">
    <source>
        <dbReference type="EMBL" id="MDJ1650585.1"/>
    </source>
</evidence>
<dbReference type="RefSeq" id="WP_283831927.1">
    <property type="nucleotide sequence ID" value="NZ_JASJEU010000013.1"/>
</dbReference>
<accession>A0ABT7DR02</accession>
<evidence type="ECO:0000256" key="5">
    <source>
        <dbReference type="ARBA" id="ARBA00034545"/>
    </source>
</evidence>
<comment type="similarity">
    <text evidence="3">Belongs to the methyltransferase superfamily. Arsenite methyltransferase family.</text>
</comment>
<dbReference type="InterPro" id="IPR027417">
    <property type="entry name" value="P-loop_NTPase"/>
</dbReference>
<evidence type="ECO:0000313" key="11">
    <source>
        <dbReference type="Proteomes" id="UP001232750"/>
    </source>
</evidence>
<comment type="catalytic activity">
    <reaction evidence="8">
        <text>arsenic triglutathione + 3 [thioredoxin]-dithiol + 3 S-adenosyl-L-methionine = trimethylarsine + 3 [thioredoxin]-disulfide + 3 glutathione + 3 S-adenosyl-L-homocysteine + 3 H(+)</text>
        <dbReference type="Rhea" id="RHEA:69432"/>
        <dbReference type="Rhea" id="RHEA-COMP:10698"/>
        <dbReference type="Rhea" id="RHEA-COMP:10700"/>
        <dbReference type="ChEBI" id="CHEBI:15378"/>
        <dbReference type="ChEBI" id="CHEBI:27130"/>
        <dbReference type="ChEBI" id="CHEBI:29950"/>
        <dbReference type="ChEBI" id="CHEBI:50058"/>
        <dbReference type="ChEBI" id="CHEBI:57856"/>
        <dbReference type="ChEBI" id="CHEBI:57925"/>
        <dbReference type="ChEBI" id="CHEBI:59789"/>
        <dbReference type="ChEBI" id="CHEBI:183640"/>
        <dbReference type="EC" id="2.1.1.137"/>
    </reaction>
</comment>
<proteinExistence type="inferred from homology"/>
<dbReference type="Pfam" id="PF07728">
    <property type="entry name" value="AAA_5"/>
    <property type="match status" value="1"/>
</dbReference>
<evidence type="ECO:0000256" key="2">
    <source>
        <dbReference type="ARBA" id="ARBA00022691"/>
    </source>
</evidence>
<dbReference type="InterPro" id="IPR025714">
    <property type="entry name" value="Methyltranfer_dom"/>
</dbReference>
<comment type="catalytic activity">
    <reaction evidence="6">
        <text>arsenic triglutathione + [thioredoxin]-dithiol + S-adenosyl-L-methionine + 2 H2O = methylarsonous acid + [thioredoxin]-disulfide + 3 glutathione + S-adenosyl-L-homocysteine + H(+)</text>
        <dbReference type="Rhea" id="RHEA:69460"/>
        <dbReference type="Rhea" id="RHEA-COMP:10698"/>
        <dbReference type="Rhea" id="RHEA-COMP:10700"/>
        <dbReference type="ChEBI" id="CHEBI:15377"/>
        <dbReference type="ChEBI" id="CHEBI:15378"/>
        <dbReference type="ChEBI" id="CHEBI:17826"/>
        <dbReference type="ChEBI" id="CHEBI:29950"/>
        <dbReference type="ChEBI" id="CHEBI:50058"/>
        <dbReference type="ChEBI" id="CHEBI:57856"/>
        <dbReference type="ChEBI" id="CHEBI:57925"/>
        <dbReference type="ChEBI" id="CHEBI:59789"/>
        <dbReference type="ChEBI" id="CHEBI:183640"/>
        <dbReference type="EC" id="2.1.1.137"/>
    </reaction>
</comment>
<keyword evidence="10" id="KW-0489">Methyltransferase</keyword>
<keyword evidence="1" id="KW-0808">Transferase</keyword>
<keyword evidence="11" id="KW-1185">Reference proteome</keyword>
<feature type="domain" description="AAA+ ATPase" evidence="9">
    <location>
        <begin position="32"/>
        <end position="188"/>
    </location>
</feature>
<dbReference type="CDD" id="cd02440">
    <property type="entry name" value="AdoMet_MTases"/>
    <property type="match status" value="1"/>
</dbReference>
<dbReference type="Gene3D" id="3.40.50.150">
    <property type="entry name" value="Vaccinia Virus protein VP39"/>
    <property type="match status" value="1"/>
</dbReference>
<dbReference type="InterPro" id="IPR026669">
    <property type="entry name" value="Arsenite_MeTrfase-like"/>
</dbReference>
<comment type="caution">
    <text evidence="10">The sequence shown here is derived from an EMBL/GenBank/DDBJ whole genome shotgun (WGS) entry which is preliminary data.</text>
</comment>
<dbReference type="InterPro" id="IPR029063">
    <property type="entry name" value="SAM-dependent_MTases_sf"/>
</dbReference>
<name>A0ABT7DR02_9ACTN</name>
<evidence type="ECO:0000256" key="3">
    <source>
        <dbReference type="ARBA" id="ARBA00034487"/>
    </source>
</evidence>
<comment type="catalytic activity">
    <reaction evidence="7">
        <text>arsenic triglutathione + 2 [thioredoxin]-dithiol + 2 S-adenosyl-L-methionine + H2O = dimethylarsinous acid + 2 [thioredoxin]-disulfide + 3 glutathione + 2 S-adenosyl-L-homocysteine + 2 H(+)</text>
        <dbReference type="Rhea" id="RHEA:69464"/>
        <dbReference type="Rhea" id="RHEA-COMP:10698"/>
        <dbReference type="Rhea" id="RHEA-COMP:10700"/>
        <dbReference type="ChEBI" id="CHEBI:15377"/>
        <dbReference type="ChEBI" id="CHEBI:15378"/>
        <dbReference type="ChEBI" id="CHEBI:23808"/>
        <dbReference type="ChEBI" id="CHEBI:29950"/>
        <dbReference type="ChEBI" id="CHEBI:50058"/>
        <dbReference type="ChEBI" id="CHEBI:57856"/>
        <dbReference type="ChEBI" id="CHEBI:57925"/>
        <dbReference type="ChEBI" id="CHEBI:59789"/>
        <dbReference type="ChEBI" id="CHEBI:183640"/>
        <dbReference type="EC" id="2.1.1.137"/>
    </reaction>
</comment>
<dbReference type="GO" id="GO:0032259">
    <property type="term" value="P:methylation"/>
    <property type="evidence" value="ECO:0007669"/>
    <property type="project" value="UniProtKB-KW"/>
</dbReference>
<dbReference type="SMART" id="SM00382">
    <property type="entry name" value="AAA"/>
    <property type="match status" value="1"/>
</dbReference>
<sequence length="774" mass="85469">MNIASAKQQIKDAVEAYLERDDAGLPLIAPVNQRPLFLLGAPGIGKTAIMEQVARELGIGIVSYSMTHHTRQSALGLPRIVSREFEGFAYEASEYTMSEIVAALYDYMERTGLRQGILFLDEINCVSETLYPSMLQFLQFKTFGKHRVPDGWVVVCAGNPPEYNRSVHEFDIVTLDRLREIDVEPDYASWKSYATECGLHPAVTTFLETKRECFYKVEAKPGGGKAFVTARGWEDLAHIIAVHEERGKPVNRELVAQFVRDDEIADQFAVYYALFEKYRSDYQVDAILAGEVGEAVKNRARQAPFDERIALVSLVLDVLARECAQVLDREAVVLAVRDELRACKADLVGGASVQDVLVPRIAEREAALARKVASGTAAESVVRTERLVVALLKEFASACTLARTEAGAAAFDTIQQAYKTEVAGLEPAAAAASAKMDNAFTFVDECFGDREMLVFMAELATRRPTTQFVAHYGNESYYAHNQELQVDSARMGLAERASMLEDLNENIKLAEGRTSEARAAVGLSVGMRATAERANGADETALREHYQGKQFEYGFTSVCKMLLPVSELKGKTVLDVCCRRGRGVYKLGAMVGNDGTAWGIDWNAAYIEEAKDGMERAWRESGLARNNMEFRVACPEDLIAAGIGSGTMDVVYVNNVITLFYDQERALAECARVLKPGGLLILETIFADQPRNEDVVTRARALGNSIQAARTKEENYAWLTAAGFDEPSVEDEYEVEASRGYKADHAVAIVEGDEDVHYRAVSLYIRKPQQGGRA</sequence>
<dbReference type="SUPFAM" id="SSF53335">
    <property type="entry name" value="S-adenosyl-L-methionine-dependent methyltransferases"/>
    <property type="match status" value="1"/>
</dbReference>
<evidence type="ECO:0000256" key="7">
    <source>
        <dbReference type="ARBA" id="ARBA00047943"/>
    </source>
</evidence>
<dbReference type="Proteomes" id="UP001232750">
    <property type="component" value="Unassembled WGS sequence"/>
</dbReference>
<evidence type="ECO:0000256" key="1">
    <source>
        <dbReference type="ARBA" id="ARBA00022679"/>
    </source>
</evidence>
<protein>
    <recommendedName>
        <fullName evidence="5">Arsenite methyltransferase</fullName>
        <ecNumber evidence="4">2.1.1.137</ecNumber>
    </recommendedName>
</protein>
<gene>
    <name evidence="10" type="ORF">QNJ86_07215</name>
</gene>
<dbReference type="SUPFAM" id="SSF52540">
    <property type="entry name" value="P-loop containing nucleoside triphosphate hydrolases"/>
    <property type="match status" value="1"/>
</dbReference>
<dbReference type="PANTHER" id="PTHR43675">
    <property type="entry name" value="ARSENITE METHYLTRANSFERASE"/>
    <property type="match status" value="1"/>
</dbReference>
<reference evidence="10 11" key="1">
    <citation type="submission" date="2023-05" db="EMBL/GenBank/DDBJ databases">
        <title>Gordonibacter KGMB12511T sp. nov., isolated from faeces of healthy Korean.</title>
        <authorList>
            <person name="Kim H.S."/>
            <person name="Kim J.-S."/>
            <person name="Suh M.K."/>
            <person name="Eom M.K."/>
            <person name="Do H.E."/>
            <person name="Lee J.-S."/>
        </authorList>
    </citation>
    <scope>NUCLEOTIDE SEQUENCE [LARGE SCALE GENOMIC DNA]</scope>
    <source>
        <strain evidence="10 11">KGMB12511</strain>
    </source>
</reference>
<keyword evidence="2" id="KW-0949">S-adenosyl-L-methionine</keyword>
<dbReference type="InterPro" id="IPR011704">
    <property type="entry name" value="ATPase_dyneun-rel_AAA"/>
</dbReference>
<dbReference type="GO" id="GO:0008168">
    <property type="term" value="F:methyltransferase activity"/>
    <property type="evidence" value="ECO:0007669"/>
    <property type="project" value="UniProtKB-KW"/>
</dbReference>
<evidence type="ECO:0000256" key="6">
    <source>
        <dbReference type="ARBA" id="ARBA00047941"/>
    </source>
</evidence>
<dbReference type="EMBL" id="JASJEU010000013">
    <property type="protein sequence ID" value="MDJ1650585.1"/>
    <property type="molecule type" value="Genomic_DNA"/>
</dbReference>
<organism evidence="10 11">
    <name type="scientific">Gordonibacter faecis</name>
    <dbReference type="NCBI Taxonomy" id="3047475"/>
    <lineage>
        <taxon>Bacteria</taxon>
        <taxon>Bacillati</taxon>
        <taxon>Actinomycetota</taxon>
        <taxon>Coriobacteriia</taxon>
        <taxon>Eggerthellales</taxon>
        <taxon>Eggerthellaceae</taxon>
        <taxon>Gordonibacter</taxon>
    </lineage>
</organism>
<dbReference type="EC" id="2.1.1.137" evidence="4"/>